<proteinExistence type="predicted"/>
<dbReference type="OrthoDB" id="2242642at2"/>
<keyword evidence="3" id="KW-1185">Reference proteome</keyword>
<accession>A0A069CVH6</accession>
<dbReference type="EMBL" id="DF820492">
    <property type="protein sequence ID" value="GAK31382.1"/>
    <property type="molecule type" value="Genomic_DNA"/>
</dbReference>
<dbReference type="RefSeq" id="WP_027699360.1">
    <property type="nucleotide sequence ID" value="NZ_DF820492.1"/>
</dbReference>
<evidence type="ECO:0000256" key="1">
    <source>
        <dbReference type="SAM" id="Phobius"/>
    </source>
</evidence>
<evidence type="ECO:0000313" key="3">
    <source>
        <dbReference type="Proteomes" id="UP000030643"/>
    </source>
</evidence>
<dbReference type="eggNOG" id="ENOG50338NE">
    <property type="taxonomic scope" value="Bacteria"/>
</dbReference>
<dbReference type="InterPro" id="IPR012349">
    <property type="entry name" value="Split_barrel_FMN-bd"/>
</dbReference>
<keyword evidence="1" id="KW-0812">Transmembrane</keyword>
<protein>
    <submittedName>
        <fullName evidence="2">Uncharacterized protein</fullName>
    </submittedName>
</protein>
<dbReference type="STRING" id="1329250.WOSG25_090800"/>
<organism evidence="2 3">
    <name type="scientific">Weissella oryzae (strain DSM 25784 / JCM 18191 / LMG 30913 / SG25)</name>
    <dbReference type="NCBI Taxonomy" id="1329250"/>
    <lineage>
        <taxon>Bacteria</taxon>
        <taxon>Bacillati</taxon>
        <taxon>Bacillota</taxon>
        <taxon>Bacilli</taxon>
        <taxon>Lactobacillales</taxon>
        <taxon>Lactobacillaceae</taxon>
        <taxon>Weissella</taxon>
    </lineage>
</organism>
<reference evidence="3" key="1">
    <citation type="journal article" date="2014" name="Genome Announc.">
        <title>Draft genome sequence of Weissella oryzae SG25T, isolated from fermented rice grains.</title>
        <authorList>
            <person name="Tanizawa Y."/>
            <person name="Fujisawa T."/>
            <person name="Mochizuki T."/>
            <person name="Kaminuma E."/>
            <person name="Suzuki Y."/>
            <person name="Nakamura Y."/>
            <person name="Tohno M."/>
        </authorList>
    </citation>
    <scope>NUCLEOTIDE SEQUENCE [LARGE SCALE GENOMIC DNA]</scope>
    <source>
        <strain evidence="3">DSM 25784 / JCM 18191 / LMG 30913 / SG25</strain>
    </source>
</reference>
<keyword evidence="1" id="KW-0472">Membrane</keyword>
<keyword evidence="1" id="KW-1133">Transmembrane helix</keyword>
<sequence>MYVKRFLQLFVVFFIAILLSELVVFGLGIKTLFWTIIVVSVLGYILLVIPLVVMTIRKAKEKNANDASNNQFGLVLAKLPNKITLAYVNNTKVYNSIVTFKQSKTAENVLYVVTPKDTSRAEKIATGDTVAISSWFVEATGLRFSSNNVVVDKLTDEQLKAELVAQPEIKSLNENAENMLVIKLTLKSVLIESFRDNPKTIEW</sequence>
<dbReference type="Gene3D" id="2.30.110.10">
    <property type="entry name" value="Electron Transport, Fmn-binding Protein, Chain A"/>
    <property type="match status" value="1"/>
</dbReference>
<gene>
    <name evidence="2" type="ORF">WOSG25_090800</name>
</gene>
<dbReference type="AlphaFoldDB" id="A0A069CVH6"/>
<feature type="transmembrane region" description="Helical" evidence="1">
    <location>
        <begin position="33"/>
        <end position="53"/>
    </location>
</feature>
<feature type="transmembrane region" description="Helical" evidence="1">
    <location>
        <begin position="7"/>
        <end position="27"/>
    </location>
</feature>
<evidence type="ECO:0000313" key="2">
    <source>
        <dbReference type="EMBL" id="GAK31382.1"/>
    </source>
</evidence>
<name>A0A069CVH6_WEIOS</name>
<dbReference type="Proteomes" id="UP000030643">
    <property type="component" value="Unassembled WGS sequence"/>
</dbReference>